<evidence type="ECO:0000313" key="3">
    <source>
        <dbReference type="Proteomes" id="UP000216074"/>
    </source>
</evidence>
<keyword evidence="3" id="KW-1185">Reference proteome</keyword>
<dbReference type="Proteomes" id="UP000216074">
    <property type="component" value="Unassembled WGS sequence"/>
</dbReference>
<proteinExistence type="predicted"/>
<gene>
    <name evidence="2" type="ORF">BHAP_2171</name>
</gene>
<reference evidence="2 3" key="1">
    <citation type="journal article" date="2017" name="BMC Genomics">
        <title>Comparative genomic and phylogenomic analyses of the Bifidobacteriaceae family.</title>
        <authorList>
            <person name="Lugli G.A."/>
            <person name="Milani C."/>
            <person name="Turroni F."/>
            <person name="Duranti S."/>
            <person name="Mancabelli L."/>
            <person name="Mangifesta M."/>
            <person name="Ferrario C."/>
            <person name="Modesto M."/>
            <person name="Mattarelli P."/>
            <person name="Jiri K."/>
            <person name="van Sinderen D."/>
            <person name="Ventura M."/>
        </authorList>
    </citation>
    <scope>NUCLEOTIDE SEQUENCE [LARGE SCALE GENOMIC DNA]</scope>
    <source>
        <strain evidence="2 3">DSM 100202</strain>
    </source>
</reference>
<accession>A0A261FSD7</accession>
<organism evidence="2 3">
    <name type="scientific">Bifidobacterium hapali</name>
    <dbReference type="NCBI Taxonomy" id="1630172"/>
    <lineage>
        <taxon>Bacteria</taxon>
        <taxon>Bacillati</taxon>
        <taxon>Actinomycetota</taxon>
        <taxon>Actinomycetes</taxon>
        <taxon>Bifidobacteriales</taxon>
        <taxon>Bifidobacteriaceae</taxon>
        <taxon>Bifidobacterium</taxon>
    </lineage>
</organism>
<feature type="region of interest" description="Disordered" evidence="1">
    <location>
        <begin position="50"/>
        <end position="79"/>
    </location>
</feature>
<comment type="caution">
    <text evidence="2">The sequence shown here is derived from an EMBL/GenBank/DDBJ whole genome shotgun (WGS) entry which is preliminary data.</text>
</comment>
<sequence>MPLADASADHALGLDESLVHVVHAAVGVFAFLVEETREVLLPLVVGGQPTGRGRAVPDARQGEGDASELSARLQPGPHAGEPEYVGLHVEQAALDAGVGPHGLRGLHDA</sequence>
<name>A0A261FSD7_9BIFI</name>
<feature type="non-terminal residue" evidence="2">
    <location>
        <position position="109"/>
    </location>
</feature>
<protein>
    <submittedName>
        <fullName evidence="2">Uncharacterized protein</fullName>
    </submittedName>
</protein>
<dbReference type="AlphaFoldDB" id="A0A261FSD7"/>
<dbReference type="EMBL" id="MWWY01000050">
    <property type="protein sequence ID" value="OZG62101.1"/>
    <property type="molecule type" value="Genomic_DNA"/>
</dbReference>
<evidence type="ECO:0000313" key="2">
    <source>
        <dbReference type="EMBL" id="OZG62101.1"/>
    </source>
</evidence>
<evidence type="ECO:0000256" key="1">
    <source>
        <dbReference type="SAM" id="MobiDB-lite"/>
    </source>
</evidence>